<dbReference type="InterPro" id="IPR003607">
    <property type="entry name" value="HD/PDEase_dom"/>
</dbReference>
<evidence type="ECO:0000259" key="2">
    <source>
        <dbReference type="PROSITE" id="PS51832"/>
    </source>
</evidence>
<dbReference type="InterPro" id="IPR006674">
    <property type="entry name" value="HD_domain"/>
</dbReference>
<dbReference type="SUPFAM" id="SSF109604">
    <property type="entry name" value="HD-domain/PDEase-like"/>
    <property type="match status" value="1"/>
</dbReference>
<dbReference type="SMART" id="SM00471">
    <property type="entry name" value="HDc"/>
    <property type="match status" value="1"/>
</dbReference>
<comment type="caution">
    <text evidence="3">The sequence shown here is derived from an EMBL/GenBank/DDBJ whole genome shotgun (WGS) entry which is preliminary data.</text>
</comment>
<dbReference type="AlphaFoldDB" id="A0A9X4ALZ6"/>
<proteinExistence type="predicted"/>
<gene>
    <name evidence="3" type="ORF">NC797_07225</name>
</gene>
<dbReference type="EMBL" id="JAMQKB010000005">
    <property type="protein sequence ID" value="MDC3424299.1"/>
    <property type="molecule type" value="Genomic_DNA"/>
</dbReference>
<dbReference type="Proteomes" id="UP001145050">
    <property type="component" value="Unassembled WGS sequence"/>
</dbReference>
<dbReference type="PROSITE" id="PS51832">
    <property type="entry name" value="HD_GYP"/>
    <property type="match status" value="1"/>
</dbReference>
<evidence type="ECO:0000313" key="4">
    <source>
        <dbReference type="Proteomes" id="UP001145050"/>
    </source>
</evidence>
<evidence type="ECO:0000313" key="3">
    <source>
        <dbReference type="EMBL" id="MDC3424299.1"/>
    </source>
</evidence>
<protein>
    <submittedName>
        <fullName evidence="3">HD domain-containing protein</fullName>
    </submittedName>
</protein>
<evidence type="ECO:0000259" key="1">
    <source>
        <dbReference type="PROSITE" id="PS51831"/>
    </source>
</evidence>
<dbReference type="PROSITE" id="PS51831">
    <property type="entry name" value="HD"/>
    <property type="match status" value="1"/>
</dbReference>
<dbReference type="Pfam" id="PF13487">
    <property type="entry name" value="HD_5"/>
    <property type="match status" value="1"/>
</dbReference>
<dbReference type="NCBIfam" id="TIGR00277">
    <property type="entry name" value="HDIG"/>
    <property type="match status" value="1"/>
</dbReference>
<name>A0A9X4ALZ6_9BACI</name>
<accession>A0A9X4ALZ6</accession>
<dbReference type="RefSeq" id="WP_272436104.1">
    <property type="nucleotide sequence ID" value="NZ_JAMQKB010000005.1"/>
</dbReference>
<dbReference type="PANTHER" id="PTHR43155">
    <property type="entry name" value="CYCLIC DI-GMP PHOSPHODIESTERASE PA4108-RELATED"/>
    <property type="match status" value="1"/>
</dbReference>
<feature type="domain" description="HD-GYP" evidence="2">
    <location>
        <begin position="2"/>
        <end position="197"/>
    </location>
</feature>
<dbReference type="PANTHER" id="PTHR43155:SF2">
    <property type="entry name" value="CYCLIC DI-GMP PHOSPHODIESTERASE PA4108"/>
    <property type="match status" value="1"/>
</dbReference>
<dbReference type="InterPro" id="IPR037522">
    <property type="entry name" value="HD_GYP_dom"/>
</dbReference>
<dbReference type="Gene3D" id="1.10.3210.10">
    <property type="entry name" value="Hypothetical protein af1432"/>
    <property type="match status" value="1"/>
</dbReference>
<organism evidence="3 4">
    <name type="scientific">Terrihalobacillus insolitus</name>
    <dbReference type="NCBI Taxonomy" id="2950438"/>
    <lineage>
        <taxon>Bacteria</taxon>
        <taxon>Bacillati</taxon>
        <taxon>Bacillota</taxon>
        <taxon>Bacilli</taxon>
        <taxon>Bacillales</taxon>
        <taxon>Bacillaceae</taxon>
        <taxon>Terrihalobacillus</taxon>
    </lineage>
</organism>
<sequence length="205" mass="23894">MQQINMVQRHVKLLESLHQHDPNSYQHSLRVATILWKFGKFLNIPKEKLAGLYKLGLLHDIGKLFTDKEVLTKKGKLTDLEYNHIKDHSLNGYKLLKKEGYPQLLLHGVLYHHENYDGSGYPSQISGDNIPWNAQMLRIVDSFDAMTNMRSYKKAFPLEWSINQLNKLRGVWYEPSLVTHFITMVENTDSGHLSDSKKVDDYNRE</sequence>
<feature type="domain" description="HD" evidence="1">
    <location>
        <begin position="24"/>
        <end position="146"/>
    </location>
</feature>
<reference evidence="3" key="1">
    <citation type="submission" date="2022-06" db="EMBL/GenBank/DDBJ databases">
        <title>Aquibacillus sp. a new bacterium isolated from soil saline samples.</title>
        <authorList>
            <person name="Galisteo C."/>
            <person name="De La Haba R."/>
            <person name="Sanchez-Porro C."/>
            <person name="Ventosa A."/>
        </authorList>
    </citation>
    <scope>NUCLEOTIDE SEQUENCE</scope>
    <source>
        <strain evidence="3">3ASR75-11</strain>
    </source>
</reference>
<keyword evidence="4" id="KW-1185">Reference proteome</keyword>
<dbReference type="CDD" id="cd00077">
    <property type="entry name" value="HDc"/>
    <property type="match status" value="1"/>
</dbReference>
<dbReference type="InterPro" id="IPR006675">
    <property type="entry name" value="HDIG_dom"/>
</dbReference>